<evidence type="ECO:0008006" key="2">
    <source>
        <dbReference type="Google" id="ProtNLM"/>
    </source>
</evidence>
<dbReference type="EMBL" id="JNSL01000090">
    <property type="protein sequence ID" value="KGA16226.1"/>
    <property type="molecule type" value="Genomic_DNA"/>
</dbReference>
<organism evidence="1">
    <name type="scientific">freshwater metagenome</name>
    <dbReference type="NCBI Taxonomy" id="449393"/>
    <lineage>
        <taxon>unclassified sequences</taxon>
        <taxon>metagenomes</taxon>
        <taxon>ecological metagenomes</taxon>
    </lineage>
</organism>
<gene>
    <name evidence="1" type="ORF">GM51_13005</name>
</gene>
<evidence type="ECO:0000313" key="1">
    <source>
        <dbReference type="EMBL" id="KGA16226.1"/>
    </source>
</evidence>
<sequence>MRTFKSTVIAVSLVLTTLISTQTAVAAPTDVFPKGPYKATLIAEQILYPSLLGVAAGLPVADASGVLLADGKLRAYVFAQNKGIEVWDSSDGISFTRAGNAFGGDKGYGMPRVMRLADGRYRMYNMSSEGISCSISSDGINFTLENVACIGRTAFGITGNMTAPGIVKLANGGYRAYFSTVSPAGTGPFAQKSYSATSPDGTTWTPEAGIRIGTGSSIDQSAEHPTAIAHSDGSVTMFYFDNGAVAGGGPTKQNMGLYYASSKDGLTFSNPTQFDLSSLSPRFRNATGNDPDIFLDKNGDMILWAGDFSSSIGGYILSVKLTQTSAGGSSTTATTPAKSTSKAKITISCVKGKTVKKVTGTKPKCPAGYKQK</sequence>
<dbReference type="AlphaFoldDB" id="A0A094QNQ6"/>
<name>A0A094QNQ6_9ZZZZ</name>
<dbReference type="InterPro" id="IPR023296">
    <property type="entry name" value="Glyco_hydro_beta-prop_sf"/>
</dbReference>
<accession>A0A094QNQ6</accession>
<proteinExistence type="predicted"/>
<reference evidence="1" key="1">
    <citation type="submission" date="2014-06" db="EMBL/GenBank/DDBJ databases">
        <title>Key roles for freshwater Actinobacteria revealed by deep metagenomic sequencing.</title>
        <authorList>
            <person name="Ghai R."/>
            <person name="Mizuno C.M."/>
            <person name="Picazo A."/>
            <person name="Camacho A."/>
            <person name="Rodriguez-Valera F."/>
        </authorList>
    </citation>
    <scope>NUCLEOTIDE SEQUENCE</scope>
</reference>
<comment type="caution">
    <text evidence="1">The sequence shown here is derived from an EMBL/GenBank/DDBJ whole genome shotgun (WGS) entry which is preliminary data.</text>
</comment>
<protein>
    <recommendedName>
        <fullName evidence="2">Glycosyl hydrolase family 32 N-terminal domain-containing protein</fullName>
    </recommendedName>
</protein>
<dbReference type="SUPFAM" id="SSF75005">
    <property type="entry name" value="Arabinanase/levansucrase/invertase"/>
    <property type="match status" value="2"/>
</dbReference>
<dbReference type="Gene3D" id="2.115.10.20">
    <property type="entry name" value="Glycosyl hydrolase domain, family 43"/>
    <property type="match status" value="1"/>
</dbReference>